<evidence type="ECO:0000313" key="10">
    <source>
        <dbReference type="Proteomes" id="UP000774617"/>
    </source>
</evidence>
<keyword evidence="1" id="KW-0479">Metal-binding</keyword>
<keyword evidence="4" id="KW-0238">DNA-binding</keyword>
<comment type="caution">
    <text evidence="9">The sequence shown here is derived from an EMBL/GenBank/DDBJ whole genome shotgun (WGS) entry which is preliminary data.</text>
</comment>
<dbReference type="Pfam" id="PF00172">
    <property type="entry name" value="Zn_clus"/>
    <property type="match status" value="1"/>
</dbReference>
<keyword evidence="5" id="KW-0804">Transcription</keyword>
<dbReference type="Pfam" id="PF04082">
    <property type="entry name" value="Fungal_trans"/>
    <property type="match status" value="1"/>
</dbReference>
<gene>
    <name evidence="9" type="ORF">B0J12DRAFT_701317</name>
</gene>
<organism evidence="9 10">
    <name type="scientific">Macrophomina phaseolina</name>
    <dbReference type="NCBI Taxonomy" id="35725"/>
    <lineage>
        <taxon>Eukaryota</taxon>
        <taxon>Fungi</taxon>
        <taxon>Dikarya</taxon>
        <taxon>Ascomycota</taxon>
        <taxon>Pezizomycotina</taxon>
        <taxon>Dothideomycetes</taxon>
        <taxon>Dothideomycetes incertae sedis</taxon>
        <taxon>Botryosphaeriales</taxon>
        <taxon>Botryosphaeriaceae</taxon>
        <taxon>Macrophomina</taxon>
    </lineage>
</organism>
<dbReference type="Proteomes" id="UP000774617">
    <property type="component" value="Unassembled WGS sequence"/>
</dbReference>
<accession>A0ABQ8G590</accession>
<dbReference type="SUPFAM" id="SSF57701">
    <property type="entry name" value="Zn2/Cys6 DNA-binding domain"/>
    <property type="match status" value="1"/>
</dbReference>
<dbReference type="CDD" id="cd12148">
    <property type="entry name" value="fungal_TF_MHR"/>
    <property type="match status" value="1"/>
</dbReference>
<keyword evidence="6" id="KW-0539">Nucleus</keyword>
<protein>
    <submittedName>
        <fullName evidence="9">Fungal-specific transcription factor domain-containing protein</fullName>
    </submittedName>
</protein>
<dbReference type="SMART" id="SM00066">
    <property type="entry name" value="GAL4"/>
    <property type="match status" value="1"/>
</dbReference>
<dbReference type="InterPro" id="IPR001138">
    <property type="entry name" value="Zn2Cys6_DnaBD"/>
</dbReference>
<feature type="region of interest" description="Disordered" evidence="7">
    <location>
        <begin position="100"/>
        <end position="158"/>
    </location>
</feature>
<keyword evidence="10" id="KW-1185">Reference proteome</keyword>
<proteinExistence type="predicted"/>
<dbReference type="CDD" id="cd00067">
    <property type="entry name" value="GAL4"/>
    <property type="match status" value="1"/>
</dbReference>
<evidence type="ECO:0000256" key="5">
    <source>
        <dbReference type="ARBA" id="ARBA00023163"/>
    </source>
</evidence>
<keyword evidence="3" id="KW-0805">Transcription regulation</keyword>
<evidence type="ECO:0000313" key="9">
    <source>
        <dbReference type="EMBL" id="KAH7045221.1"/>
    </source>
</evidence>
<feature type="domain" description="Zn(2)-C6 fungal-type" evidence="8">
    <location>
        <begin position="61"/>
        <end position="92"/>
    </location>
</feature>
<evidence type="ECO:0000259" key="8">
    <source>
        <dbReference type="PROSITE" id="PS50048"/>
    </source>
</evidence>
<feature type="compositionally biased region" description="Low complexity" evidence="7">
    <location>
        <begin position="141"/>
        <end position="158"/>
    </location>
</feature>
<evidence type="ECO:0000256" key="3">
    <source>
        <dbReference type="ARBA" id="ARBA00023015"/>
    </source>
</evidence>
<dbReference type="PANTHER" id="PTHR47171:SF1">
    <property type="entry name" value="ZN(II)2CYS6 TRANSCRIPTION FACTOR (EUROFUNG)"/>
    <property type="match status" value="1"/>
</dbReference>
<dbReference type="InterPro" id="IPR007219">
    <property type="entry name" value="XnlR_reg_dom"/>
</dbReference>
<dbReference type="SMART" id="SM00906">
    <property type="entry name" value="Fungal_trans"/>
    <property type="match status" value="1"/>
</dbReference>
<dbReference type="Gene3D" id="4.10.240.10">
    <property type="entry name" value="Zn(2)-C6 fungal-type DNA-binding domain"/>
    <property type="match status" value="1"/>
</dbReference>
<evidence type="ECO:0000256" key="4">
    <source>
        <dbReference type="ARBA" id="ARBA00023125"/>
    </source>
</evidence>
<dbReference type="PANTHER" id="PTHR47171">
    <property type="entry name" value="FARA-RELATED"/>
    <property type="match status" value="1"/>
</dbReference>
<evidence type="ECO:0000256" key="1">
    <source>
        <dbReference type="ARBA" id="ARBA00022723"/>
    </source>
</evidence>
<dbReference type="PROSITE" id="PS50048">
    <property type="entry name" value="ZN2_CY6_FUNGAL_2"/>
    <property type="match status" value="1"/>
</dbReference>
<feature type="region of interest" description="Disordered" evidence="7">
    <location>
        <begin position="615"/>
        <end position="650"/>
    </location>
</feature>
<sequence length="699" mass="77672">MGNQQPQAELRRRLDPCGLATRLLPTTNTLSLRRVHTADLPMPAESQSSRATHTRKRAKQACRQCNARRVRCNVAESQPCANCRSSGSACELLPSKRGRYPRKSAAKTSDPAARLDVQGTPAGPPHVQHSCTTEPRHSQGDDTSTTRRTPPLPPGTTSSLFFGESNLLTCVPRQNAPSHSGQANLSYPGMFSTPGGALPYEGSQSGGTADYLRDAGALAVPDLRNSLPALRAYFTWFHPCFPIVDRADIAAKLLTNGISPLLLQAILLVASTYCDGSVISSMGFTCRFHAKGSFYNRARLLFDADWDKDQLTVLQSLFLMSFWRGGPSNMRDVRYWLGVTIALAQTFGLHRSTRFTTRDTRTAGLRKRLWWSIYVRERQAAASLGLPSRIRDEDCDIEMLTHADFGHDTDQNPHTSFGAPHIDHVVYAIKLVEIARLLGRIIDTHFVPGRMPSTREDAQQLKDALEQWKASLPDGMRNVPDPEGSSVWVYLIHLAYNHLRILIHRGSFLQNHDPAEKQAAIGAARQISRISEDMLAQKTIRFGQMHMITSLFAALCIHVIEIRTAEGVPKRLAETRAQMCLLGLKEVQNYWSINNVVLDLFFQYLDESTARRLRGDQADNERGQPPVGALSNNDNTDATRSVGETQHSEPLLQQHPEALESDLYLNFFNTSWEGVDNSAPDLGFLFDPQQRLSSPAQTG</sequence>
<feature type="compositionally biased region" description="Polar residues" evidence="7">
    <location>
        <begin position="630"/>
        <end position="645"/>
    </location>
</feature>
<dbReference type="InterPro" id="IPR036864">
    <property type="entry name" value="Zn2-C6_fun-type_DNA-bd_sf"/>
</dbReference>
<name>A0ABQ8G590_9PEZI</name>
<dbReference type="InterPro" id="IPR052073">
    <property type="entry name" value="Amide_Lactam_Regulators"/>
</dbReference>
<reference evidence="9 10" key="1">
    <citation type="journal article" date="2021" name="Nat. Commun.">
        <title>Genetic determinants of endophytism in the Arabidopsis root mycobiome.</title>
        <authorList>
            <person name="Mesny F."/>
            <person name="Miyauchi S."/>
            <person name="Thiergart T."/>
            <person name="Pickel B."/>
            <person name="Atanasova L."/>
            <person name="Karlsson M."/>
            <person name="Huettel B."/>
            <person name="Barry K.W."/>
            <person name="Haridas S."/>
            <person name="Chen C."/>
            <person name="Bauer D."/>
            <person name="Andreopoulos W."/>
            <person name="Pangilinan J."/>
            <person name="LaButti K."/>
            <person name="Riley R."/>
            <person name="Lipzen A."/>
            <person name="Clum A."/>
            <person name="Drula E."/>
            <person name="Henrissat B."/>
            <person name="Kohler A."/>
            <person name="Grigoriev I.V."/>
            <person name="Martin F.M."/>
            <person name="Hacquard S."/>
        </authorList>
    </citation>
    <scope>NUCLEOTIDE SEQUENCE [LARGE SCALE GENOMIC DNA]</scope>
    <source>
        <strain evidence="9 10">MPI-SDFR-AT-0080</strain>
    </source>
</reference>
<keyword evidence="2" id="KW-0862">Zinc</keyword>
<evidence type="ECO:0000256" key="2">
    <source>
        <dbReference type="ARBA" id="ARBA00022833"/>
    </source>
</evidence>
<dbReference type="EMBL" id="JAGTJR010000019">
    <property type="protein sequence ID" value="KAH7045221.1"/>
    <property type="molecule type" value="Genomic_DNA"/>
</dbReference>
<evidence type="ECO:0000256" key="7">
    <source>
        <dbReference type="SAM" id="MobiDB-lite"/>
    </source>
</evidence>
<evidence type="ECO:0000256" key="6">
    <source>
        <dbReference type="ARBA" id="ARBA00023242"/>
    </source>
</evidence>